<dbReference type="RefSeq" id="WP_013431188.1">
    <property type="nucleotide sequence ID" value="NZ_CP113864.1"/>
</dbReference>
<evidence type="ECO:0000313" key="2">
    <source>
        <dbReference type="Proteomes" id="UP001164745"/>
    </source>
</evidence>
<dbReference type="InterPro" id="IPR023991">
    <property type="entry name" value="Bacteriocin_IIb_lactobn/cerein"/>
</dbReference>
<accession>A0ABY7BDR0</accession>
<sequence>MNEVALKGFLVLNEKEMCKVEGGVGPVAMFAIRVGASIVGGAIIRAIDGAIEGATGKDIKTHARDFVRSLLD</sequence>
<name>A0ABY7BDR0_9FIRM</name>
<keyword evidence="2" id="KW-1185">Reference proteome</keyword>
<dbReference type="EMBL" id="CP113864">
    <property type="protein sequence ID" value="WAM30575.1"/>
    <property type="molecule type" value="Genomic_DNA"/>
</dbReference>
<dbReference type="NCBIfam" id="TIGR03949">
    <property type="entry name" value="bact_IIb_cerein"/>
    <property type="match status" value="1"/>
</dbReference>
<reference evidence="1" key="1">
    <citation type="submission" date="2022-12" db="EMBL/GenBank/DDBJ databases">
        <authorList>
            <person name="Bing R.G."/>
            <person name="Willard D.J."/>
            <person name="Manesh M.J.H."/>
            <person name="Laemthong T."/>
            <person name="Crosby J.R."/>
            <person name="Kelly R.M."/>
        </authorList>
    </citation>
    <scope>NUCLEOTIDE SEQUENCE</scope>
    <source>
        <strain evidence="1">DSM 8991</strain>
    </source>
</reference>
<protein>
    <submittedName>
        <fullName evidence="1">Class IIb bacteriocin, lactobin A/cerein 7B family</fullName>
    </submittedName>
</protein>
<organism evidence="1 2">
    <name type="scientific">Caldicellulosiruptor naganoensis</name>
    <dbReference type="NCBI Taxonomy" id="29324"/>
    <lineage>
        <taxon>Bacteria</taxon>
        <taxon>Bacillati</taxon>
        <taxon>Bacillota</taxon>
        <taxon>Bacillota incertae sedis</taxon>
        <taxon>Caldicellulosiruptorales</taxon>
        <taxon>Caldicellulosiruptoraceae</taxon>
        <taxon>Caldicellulosiruptor</taxon>
    </lineage>
</organism>
<gene>
    <name evidence="1" type="ORF">OTJ99_001332</name>
</gene>
<evidence type="ECO:0000313" key="1">
    <source>
        <dbReference type="EMBL" id="WAM30575.1"/>
    </source>
</evidence>
<dbReference type="Proteomes" id="UP001164745">
    <property type="component" value="Chromosome"/>
</dbReference>
<proteinExistence type="predicted"/>